<feature type="transmembrane region" description="Helical" evidence="1">
    <location>
        <begin position="68"/>
        <end position="94"/>
    </location>
</feature>
<feature type="transmembrane region" description="Helical" evidence="1">
    <location>
        <begin position="28"/>
        <end position="56"/>
    </location>
</feature>
<organism evidence="2 3">
    <name type="scientific">Meloidogyne incognita</name>
    <name type="common">Southern root-knot nematode worm</name>
    <name type="synonym">Oxyuris incognita</name>
    <dbReference type="NCBI Taxonomy" id="6306"/>
    <lineage>
        <taxon>Eukaryota</taxon>
        <taxon>Metazoa</taxon>
        <taxon>Ecdysozoa</taxon>
        <taxon>Nematoda</taxon>
        <taxon>Chromadorea</taxon>
        <taxon>Rhabditida</taxon>
        <taxon>Tylenchina</taxon>
        <taxon>Tylenchomorpha</taxon>
        <taxon>Tylenchoidea</taxon>
        <taxon>Meloidogynidae</taxon>
        <taxon>Meloidogyninae</taxon>
        <taxon>Meloidogyne</taxon>
        <taxon>Meloidogyne incognita group</taxon>
    </lineage>
</organism>
<keyword evidence="1" id="KW-0812">Transmembrane</keyword>
<protein>
    <submittedName>
        <fullName evidence="3">Candidate secreted effector</fullName>
    </submittedName>
</protein>
<keyword evidence="1" id="KW-0472">Membrane</keyword>
<keyword evidence="1" id="KW-1133">Transmembrane helix</keyword>
<proteinExistence type="predicted"/>
<evidence type="ECO:0000313" key="2">
    <source>
        <dbReference type="Proteomes" id="UP000887563"/>
    </source>
</evidence>
<name>A0A914MBY2_MELIC</name>
<sequence>MSKYCTFCAVMIGGSSQMFGGFNSKHCLLLLLCLLLRFFKLLLLLFFYLSCFNFFLNASNFLNFFMNFFMSLFMSFSIPMTSLFPFQIFLFMLFHCRNNRCQFNRILHS</sequence>
<reference evidence="3" key="1">
    <citation type="submission" date="2022-11" db="UniProtKB">
        <authorList>
            <consortium name="WormBaseParasite"/>
        </authorList>
    </citation>
    <scope>IDENTIFICATION</scope>
</reference>
<evidence type="ECO:0000256" key="1">
    <source>
        <dbReference type="SAM" id="Phobius"/>
    </source>
</evidence>
<accession>A0A914MBY2</accession>
<evidence type="ECO:0000313" key="3">
    <source>
        <dbReference type="WBParaSite" id="Minc3s01606g25059"/>
    </source>
</evidence>
<dbReference type="WBParaSite" id="Minc3s01606g25059">
    <property type="protein sequence ID" value="Minc3s01606g25059"/>
    <property type="gene ID" value="Minc3s01606g25059"/>
</dbReference>
<dbReference type="Proteomes" id="UP000887563">
    <property type="component" value="Unplaced"/>
</dbReference>
<dbReference type="AlphaFoldDB" id="A0A914MBY2"/>
<keyword evidence="2" id="KW-1185">Reference proteome</keyword>